<comment type="caution">
    <text evidence="7">The sequence shown here is derived from an EMBL/GenBank/DDBJ whole genome shotgun (WGS) entry which is preliminary data.</text>
</comment>
<evidence type="ECO:0000256" key="5">
    <source>
        <dbReference type="ARBA" id="ARBA00033067"/>
    </source>
</evidence>
<sequence>MARPPLPSVVRVHDKTEVRASDQRRVLVLGGTGFIGTYVCAAFAEAGHDVLAVARRAAAGVAPGVRFATLDAADGAAVTGLLRVERPDLVVNAAGAVWDHDERKVLFSNVTLVQRLVAALAAHPRPISLVHLGSSTEYGPQPRGVPLREDTPARPVSQYARGKLKATEVVLRAFEESGLGGSVLRLCQVIGPGQPAQSLLGQVADALATRDGRGVELTLGSLRDERDVVDVRDVAGAVLAAAEMAPAPRRVVNIGRGTALSVRDLVERLIAIAGVPATVHELEHSRATRSAGIAWEQTDVTAARDILGWTPRWPVDETLGDLWRTAGTRPSSGHRGAFQPLPQH</sequence>
<protein>
    <recommendedName>
        <fullName evidence="3">UDP-glucose 4-epimerase</fullName>
    </recommendedName>
    <alternativeName>
        <fullName evidence="5">Galactowaldenase</fullName>
    </alternativeName>
    <alternativeName>
        <fullName evidence="4">UDP-galactose 4-epimerase</fullName>
    </alternativeName>
</protein>
<evidence type="ECO:0000256" key="1">
    <source>
        <dbReference type="ARBA" id="ARBA00004947"/>
    </source>
</evidence>
<dbReference type="Proteomes" id="UP000313066">
    <property type="component" value="Unassembled WGS sequence"/>
</dbReference>
<dbReference type="SUPFAM" id="SSF51735">
    <property type="entry name" value="NAD(P)-binding Rossmann-fold domains"/>
    <property type="match status" value="1"/>
</dbReference>
<keyword evidence="8" id="KW-1185">Reference proteome</keyword>
<proteinExistence type="inferred from homology"/>
<dbReference type="Pfam" id="PF01370">
    <property type="entry name" value="Epimerase"/>
    <property type="match status" value="1"/>
</dbReference>
<gene>
    <name evidence="7" type="ORF">FH610_036660</name>
</gene>
<evidence type="ECO:0000313" key="7">
    <source>
        <dbReference type="EMBL" id="KAB8178304.1"/>
    </source>
</evidence>
<dbReference type="InterPro" id="IPR001509">
    <property type="entry name" value="Epimerase_deHydtase"/>
</dbReference>
<dbReference type="PANTHER" id="PTHR43725:SF53">
    <property type="entry name" value="UDP-ARABINOSE 4-EPIMERASE 1"/>
    <property type="match status" value="1"/>
</dbReference>
<dbReference type="InterPro" id="IPR036291">
    <property type="entry name" value="NAD(P)-bd_dom_sf"/>
</dbReference>
<dbReference type="Gene3D" id="3.40.50.720">
    <property type="entry name" value="NAD(P)-binding Rossmann-like Domain"/>
    <property type="match status" value="1"/>
</dbReference>
<dbReference type="EMBL" id="VDMA02000028">
    <property type="protein sequence ID" value="KAB8178304.1"/>
    <property type="molecule type" value="Genomic_DNA"/>
</dbReference>
<name>A0A5N6BCH5_9ACTN</name>
<dbReference type="PANTHER" id="PTHR43725">
    <property type="entry name" value="UDP-GLUCOSE 4-EPIMERASE"/>
    <property type="match status" value="1"/>
</dbReference>
<comment type="similarity">
    <text evidence="2">Belongs to the NAD(P)-dependent epimerase/dehydratase family.</text>
</comment>
<evidence type="ECO:0000313" key="8">
    <source>
        <dbReference type="Proteomes" id="UP000313066"/>
    </source>
</evidence>
<comment type="pathway">
    <text evidence="1">Carbohydrate metabolism; galactose metabolism.</text>
</comment>
<dbReference type="AlphaFoldDB" id="A0A5N6BCH5"/>
<evidence type="ECO:0000256" key="2">
    <source>
        <dbReference type="ARBA" id="ARBA00007637"/>
    </source>
</evidence>
<dbReference type="Gene3D" id="3.90.25.10">
    <property type="entry name" value="UDP-galactose 4-epimerase, domain 1"/>
    <property type="match status" value="1"/>
</dbReference>
<reference evidence="7 8" key="1">
    <citation type="submission" date="2019-10" db="EMBL/GenBank/DDBJ databases">
        <title>Nonomuraea sp. nov., isolated from Phyllanthus amarus.</title>
        <authorList>
            <person name="Klykleung N."/>
            <person name="Tanasupawat S."/>
        </authorList>
    </citation>
    <scope>NUCLEOTIDE SEQUENCE [LARGE SCALE GENOMIC DNA]</scope>
    <source>
        <strain evidence="7 8">CR1-09</strain>
    </source>
</reference>
<feature type="domain" description="NAD-dependent epimerase/dehydratase" evidence="6">
    <location>
        <begin position="26"/>
        <end position="255"/>
    </location>
</feature>
<accession>A0A5N6BCH5</accession>
<evidence type="ECO:0000256" key="3">
    <source>
        <dbReference type="ARBA" id="ARBA00018569"/>
    </source>
</evidence>
<organism evidence="7 8">
    <name type="scientific">Microbispora catharanthi</name>
    <dbReference type="NCBI Taxonomy" id="1712871"/>
    <lineage>
        <taxon>Bacteria</taxon>
        <taxon>Bacillati</taxon>
        <taxon>Actinomycetota</taxon>
        <taxon>Actinomycetes</taxon>
        <taxon>Streptosporangiales</taxon>
        <taxon>Streptosporangiaceae</taxon>
        <taxon>Microbispora</taxon>
    </lineage>
</organism>
<evidence type="ECO:0000256" key="4">
    <source>
        <dbReference type="ARBA" id="ARBA00031367"/>
    </source>
</evidence>
<evidence type="ECO:0000259" key="6">
    <source>
        <dbReference type="Pfam" id="PF01370"/>
    </source>
</evidence>